<feature type="binding site" evidence="2">
    <location>
        <begin position="171"/>
        <end position="178"/>
    </location>
    <ligand>
        <name>ATP</name>
        <dbReference type="ChEBI" id="CHEBI:30616"/>
    </ligand>
</feature>
<dbReference type="InterPro" id="IPR003812">
    <property type="entry name" value="Fido"/>
</dbReference>
<dbReference type="Gene3D" id="1.10.3290.10">
    <property type="entry name" value="Fido-like domain"/>
    <property type="match status" value="1"/>
</dbReference>
<proteinExistence type="predicted"/>
<feature type="active site" evidence="1">
    <location>
        <position position="167"/>
    </location>
</feature>
<protein>
    <submittedName>
        <fullName evidence="5">Filamentation induced by cAMP protein</fullName>
    </submittedName>
</protein>
<organism evidence="5 6">
    <name type="scientific">Streptococcus pseudopneumoniae</name>
    <dbReference type="NCBI Taxonomy" id="257758"/>
    <lineage>
        <taxon>Bacteria</taxon>
        <taxon>Bacillati</taxon>
        <taxon>Bacillota</taxon>
        <taxon>Bacilli</taxon>
        <taxon>Lactobacillales</taxon>
        <taxon>Streptococcaceae</taxon>
        <taxon>Streptococcus</taxon>
    </lineage>
</organism>
<keyword evidence="2" id="KW-0547">Nucleotide-binding</keyword>
<sequence>MDLITRLLAEREGKVHGGIYDITQKRFAYNSNRIEGSRLTEEQTSLIYETKTIANIDAKGIKIDDLVEMNNHFKCFDYILDTVNEPLTEDYIKTLHRILKSGTSSEHNPIAPVGRYKVLQNEVGKIATASVEQTEDEMLSLLIGYDLKKQKDLNYLTSFHAQFERIHPFADGNGRIGRLLLYKQCLKEGLTPFIVDDTNKATYYSALEAFQVHDNRQLLFDYFRSEQLFYMNYLKNKGFEGAINDEKEGDFIKKFSEENRKVDLDAFYNAIQEGVDKVNTQLGANMLEMEKTSVTPGIRIILTENNASYSNKELRAIISALNKSLYKIAKSHGVNSPRFYYTLSGEEVAVNRYVMAPDEVKFSGILK</sequence>
<dbReference type="InterPro" id="IPR040198">
    <property type="entry name" value="Fido_containing"/>
</dbReference>
<feature type="site" description="Important for autoinhibition of adenylyltransferase activity" evidence="3">
    <location>
        <position position="35"/>
    </location>
</feature>
<gene>
    <name evidence="5" type="ORF">ERS020247_00980</name>
</gene>
<evidence type="ECO:0000256" key="2">
    <source>
        <dbReference type="PIRSR" id="PIRSR640198-2"/>
    </source>
</evidence>
<dbReference type="GO" id="GO:0005524">
    <property type="term" value="F:ATP binding"/>
    <property type="evidence" value="ECO:0007669"/>
    <property type="project" value="UniProtKB-KW"/>
</dbReference>
<keyword evidence="2" id="KW-0067">ATP-binding</keyword>
<name>A0A2N9ZZT1_9STRE</name>
<dbReference type="AlphaFoldDB" id="A0A2N9ZZT1"/>
<dbReference type="PROSITE" id="PS51459">
    <property type="entry name" value="FIDO"/>
    <property type="match status" value="1"/>
</dbReference>
<accession>A0A2N9ZZT1</accession>
<evidence type="ECO:0000256" key="1">
    <source>
        <dbReference type="PIRSR" id="PIRSR640198-1"/>
    </source>
</evidence>
<dbReference type="SUPFAM" id="SSF140931">
    <property type="entry name" value="Fic-like"/>
    <property type="match status" value="1"/>
</dbReference>
<evidence type="ECO:0000313" key="6">
    <source>
        <dbReference type="Proteomes" id="UP000048179"/>
    </source>
</evidence>
<reference evidence="5 6" key="1">
    <citation type="submission" date="2015-03" db="EMBL/GenBank/DDBJ databases">
        <authorList>
            <consortium name="Pathogen Informatics"/>
        </authorList>
    </citation>
    <scope>NUCLEOTIDE SEQUENCE [LARGE SCALE GENOMIC DNA]</scope>
    <source>
        <strain evidence="5 6">SMRU737</strain>
    </source>
</reference>
<dbReference type="PANTHER" id="PTHR13504">
    <property type="entry name" value="FIDO DOMAIN-CONTAINING PROTEIN DDB_G0283145"/>
    <property type="match status" value="1"/>
</dbReference>
<evidence type="ECO:0000256" key="3">
    <source>
        <dbReference type="PIRSR" id="PIRSR640198-3"/>
    </source>
</evidence>
<dbReference type="Proteomes" id="UP000048179">
    <property type="component" value="Unassembled WGS sequence"/>
</dbReference>
<dbReference type="PANTHER" id="PTHR13504:SF38">
    <property type="entry name" value="FIDO DOMAIN-CONTAINING PROTEIN"/>
    <property type="match status" value="1"/>
</dbReference>
<dbReference type="InterPro" id="IPR036597">
    <property type="entry name" value="Fido-like_dom_sf"/>
</dbReference>
<evidence type="ECO:0000259" key="4">
    <source>
        <dbReference type="PROSITE" id="PS51459"/>
    </source>
</evidence>
<dbReference type="Pfam" id="PF02661">
    <property type="entry name" value="Fic"/>
    <property type="match status" value="1"/>
</dbReference>
<dbReference type="EMBL" id="CFGT01000006">
    <property type="protein sequence ID" value="CEY60370.1"/>
    <property type="molecule type" value="Genomic_DNA"/>
</dbReference>
<feature type="binding site" evidence="2">
    <location>
        <begin position="203"/>
        <end position="204"/>
    </location>
    <ligand>
        <name>ATP</name>
        <dbReference type="ChEBI" id="CHEBI:30616"/>
    </ligand>
</feature>
<evidence type="ECO:0000313" key="5">
    <source>
        <dbReference type="EMBL" id="CEY60370.1"/>
    </source>
</evidence>
<feature type="domain" description="Fido" evidence="4">
    <location>
        <begin position="87"/>
        <end position="225"/>
    </location>
</feature>